<keyword evidence="11" id="KW-1185">Reference proteome</keyword>
<dbReference type="InterPro" id="IPR007886">
    <property type="entry name" value="AlaDH/PNT_N"/>
</dbReference>
<dbReference type="CDD" id="cd05304">
    <property type="entry name" value="Rubrum_tdh"/>
    <property type="match status" value="1"/>
</dbReference>
<evidence type="ECO:0000256" key="2">
    <source>
        <dbReference type="ARBA" id="ARBA00012943"/>
    </source>
</evidence>
<dbReference type="SMART" id="SM01002">
    <property type="entry name" value="AlaDh_PNT_C"/>
    <property type="match status" value="1"/>
</dbReference>
<comment type="function">
    <text evidence="1">The transhydrogenation between NADH and NADP is coupled to respiration and ATP hydrolysis and functions as a proton pump across the membrane.</text>
</comment>
<reference evidence="10 11" key="2">
    <citation type="journal article" date="2012" name="Stand. Genomic Sci.">
        <title>Complete genome sequence of the termite hindgut bacterium Spirochaeta coccoides type strain (SPN1(T)), reclassification in the genus Sphaerochaeta as Sphaerochaeta coccoides comb. nov. and emendations of the family Spirochaetaceae and the genus Sphaerochaeta.</title>
        <authorList>
            <person name="Abt B."/>
            <person name="Han C."/>
            <person name="Scheuner C."/>
            <person name="Lu M."/>
            <person name="Lapidus A."/>
            <person name="Nolan M."/>
            <person name="Lucas S."/>
            <person name="Hammon N."/>
            <person name="Deshpande S."/>
            <person name="Cheng J.F."/>
            <person name="Tapia R."/>
            <person name="Goodwin L.A."/>
            <person name="Pitluck S."/>
            <person name="Liolios K."/>
            <person name="Pagani I."/>
            <person name="Ivanova N."/>
            <person name="Mavromatis K."/>
            <person name="Mikhailova N."/>
            <person name="Huntemann M."/>
            <person name="Pati A."/>
            <person name="Chen A."/>
            <person name="Palaniappan K."/>
            <person name="Land M."/>
            <person name="Hauser L."/>
            <person name="Brambilla E.M."/>
            <person name="Rohde M."/>
            <person name="Spring S."/>
            <person name="Gronow S."/>
            <person name="Goker M."/>
            <person name="Woyke T."/>
            <person name="Bristow J."/>
            <person name="Eisen J.A."/>
            <person name="Markowitz V."/>
            <person name="Hugenholtz P."/>
            <person name="Kyrpides N.C."/>
            <person name="Klenk H.P."/>
            <person name="Detter J.C."/>
        </authorList>
    </citation>
    <scope>NUCLEOTIDE SEQUENCE [LARGE SCALE GENOMIC DNA]</scope>
    <source>
        <strain evidence="11">ATCC BAA-1237 / DSM 17374 / SPN1</strain>
    </source>
</reference>
<keyword evidence="5" id="KW-1278">Translocase</keyword>
<dbReference type="InterPro" id="IPR036291">
    <property type="entry name" value="NAD(P)-bd_dom_sf"/>
</dbReference>
<dbReference type="HOGENOM" id="CLU_003376_2_1_12"/>
<dbReference type="KEGG" id="scc:Spico_1504"/>
<dbReference type="AlphaFoldDB" id="F4GIT9"/>
<evidence type="ECO:0000313" key="11">
    <source>
        <dbReference type="Proteomes" id="UP000007939"/>
    </source>
</evidence>
<dbReference type="GO" id="GO:0008750">
    <property type="term" value="F:proton-translocating NAD(P)+ transhydrogenase activity"/>
    <property type="evidence" value="ECO:0007669"/>
    <property type="project" value="UniProtKB-EC"/>
</dbReference>
<keyword evidence="3" id="KW-0547">Nucleotide-binding</keyword>
<evidence type="ECO:0000313" key="10">
    <source>
        <dbReference type="EMBL" id="AEC02707.1"/>
    </source>
</evidence>
<dbReference type="SMART" id="SM01003">
    <property type="entry name" value="AlaDh_PNT_N"/>
    <property type="match status" value="1"/>
</dbReference>
<dbReference type="eggNOG" id="COG3288">
    <property type="taxonomic scope" value="Bacteria"/>
</dbReference>
<name>F4GIT9_PARC1</name>
<proteinExistence type="predicted"/>
<dbReference type="EC" id="7.1.1.1" evidence="2"/>
<evidence type="ECO:0000256" key="6">
    <source>
        <dbReference type="ARBA" id="ARBA00023027"/>
    </source>
</evidence>
<dbReference type="GO" id="GO:0005886">
    <property type="term" value="C:plasma membrane"/>
    <property type="evidence" value="ECO:0007669"/>
    <property type="project" value="TreeGrafter"/>
</dbReference>
<dbReference type="SUPFAM" id="SSF52283">
    <property type="entry name" value="Formate/glycerate dehydrogenase catalytic domain-like"/>
    <property type="match status" value="1"/>
</dbReference>
<evidence type="ECO:0000256" key="5">
    <source>
        <dbReference type="ARBA" id="ARBA00022967"/>
    </source>
</evidence>
<dbReference type="SUPFAM" id="SSF51735">
    <property type="entry name" value="NAD(P)-binding Rossmann-fold domains"/>
    <property type="match status" value="1"/>
</dbReference>
<dbReference type="GO" id="GO:0016491">
    <property type="term" value="F:oxidoreductase activity"/>
    <property type="evidence" value="ECO:0007669"/>
    <property type="project" value="UniProtKB-KW"/>
</dbReference>
<dbReference type="InterPro" id="IPR007698">
    <property type="entry name" value="AlaDH/PNT_NAD(H)-bd"/>
</dbReference>
<evidence type="ECO:0000259" key="8">
    <source>
        <dbReference type="SMART" id="SM01002"/>
    </source>
</evidence>
<dbReference type="EMBL" id="CP002659">
    <property type="protein sequence ID" value="AEC02707.1"/>
    <property type="molecule type" value="Genomic_DNA"/>
</dbReference>
<dbReference type="Pfam" id="PF05222">
    <property type="entry name" value="AlaDh_PNT_N"/>
    <property type="match status" value="1"/>
</dbReference>
<evidence type="ECO:0000256" key="4">
    <source>
        <dbReference type="ARBA" id="ARBA00022857"/>
    </source>
</evidence>
<sequence length="389" mass="41522">MYFGIPKENHPGENRVATVPATVTSLCKAGHVVMVEQGAGEKSGFSDAAYAMAGASVVERQEVFRQADILFVVRGGGNNHDESYEKDVALLKKGAFVIGLTEPYAPHPIYESYARAHARVYALELIPRISRAQSMDVLSSMSNLSGYKAALIASDTLPKLMPMLMTSAGTIAPAHAFVLGVGVAGLQAIATLRRLGAVTSAYDVRPAVKDQVHSLGARFIEMKLDTDDSEGSGGYAKELGEDFYRKQRELLSDVLKDSDIVITTAAVPGRKSPVLVTEEMVSLMPWGSVIVDLTAEHGGNCELSQFGKTIMAHGVTIIAPANIVSTVPRNASLLYARNIENFVKNLFDSAGNLAVDRGDEIIDATLVVADGIIRKDTLRISSGAKEGIA</sequence>
<dbReference type="OrthoDB" id="9804592at2"/>
<dbReference type="Gene3D" id="3.40.50.720">
    <property type="entry name" value="NAD(P)-binding Rossmann-like Domain"/>
    <property type="match status" value="2"/>
</dbReference>
<keyword evidence="4" id="KW-0521">NADP</keyword>
<accession>F4GIT9</accession>
<dbReference type="GO" id="GO:0006740">
    <property type="term" value="P:NADPH regeneration"/>
    <property type="evidence" value="ECO:0007669"/>
    <property type="project" value="TreeGrafter"/>
</dbReference>
<feature type="domain" description="Alanine dehydrogenase/pyridine nucleotide transhydrogenase N-terminal" evidence="9">
    <location>
        <begin position="4"/>
        <end position="145"/>
    </location>
</feature>
<feature type="domain" description="Alanine dehydrogenase/pyridine nucleotide transhydrogenase NAD(H)-binding" evidence="8">
    <location>
        <begin position="154"/>
        <end position="319"/>
    </location>
</feature>
<evidence type="ECO:0000256" key="3">
    <source>
        <dbReference type="ARBA" id="ARBA00022741"/>
    </source>
</evidence>
<gene>
    <name evidence="10" type="ordered locus">Spico_1504</name>
</gene>
<dbReference type="STRING" id="760011.Spico_1504"/>
<keyword evidence="10" id="KW-0560">Oxidoreductase</keyword>
<dbReference type="PANTHER" id="PTHR10160">
    <property type="entry name" value="NAD(P) TRANSHYDROGENASE"/>
    <property type="match status" value="1"/>
</dbReference>
<dbReference type="Pfam" id="PF01262">
    <property type="entry name" value="AlaDh_PNT_C"/>
    <property type="match status" value="1"/>
</dbReference>
<comment type="catalytic activity">
    <reaction evidence="7">
        <text>NAD(+) + NADPH + H(+)(in) = NADH + NADP(+) + H(+)(out)</text>
        <dbReference type="Rhea" id="RHEA:47992"/>
        <dbReference type="ChEBI" id="CHEBI:15378"/>
        <dbReference type="ChEBI" id="CHEBI:57540"/>
        <dbReference type="ChEBI" id="CHEBI:57783"/>
        <dbReference type="ChEBI" id="CHEBI:57945"/>
        <dbReference type="ChEBI" id="CHEBI:58349"/>
        <dbReference type="EC" id="7.1.1.1"/>
    </reaction>
</comment>
<protein>
    <recommendedName>
        <fullName evidence="2">proton-translocating NAD(P)(+) transhydrogenase</fullName>
        <ecNumber evidence="2">7.1.1.1</ecNumber>
    </recommendedName>
</protein>
<organism evidence="10 11">
    <name type="scientific">Parasphaerochaeta coccoides (strain ATCC BAA-1237 / DSM 17374 / SPN1)</name>
    <name type="common">Sphaerochaeta coccoides</name>
    <dbReference type="NCBI Taxonomy" id="760011"/>
    <lineage>
        <taxon>Bacteria</taxon>
        <taxon>Pseudomonadati</taxon>
        <taxon>Spirochaetota</taxon>
        <taxon>Spirochaetia</taxon>
        <taxon>Spirochaetales</taxon>
        <taxon>Sphaerochaetaceae</taxon>
        <taxon>Parasphaerochaeta</taxon>
    </lineage>
</organism>
<evidence type="ECO:0000256" key="7">
    <source>
        <dbReference type="ARBA" id="ARBA00048202"/>
    </source>
</evidence>
<dbReference type="GO" id="GO:0050661">
    <property type="term" value="F:NADP binding"/>
    <property type="evidence" value="ECO:0007669"/>
    <property type="project" value="TreeGrafter"/>
</dbReference>
<keyword evidence="6" id="KW-0520">NAD</keyword>
<reference evidence="11" key="1">
    <citation type="submission" date="2011-04" db="EMBL/GenBank/DDBJ databases">
        <title>The complete genome of Spirochaeta coccoides DSM 17374.</title>
        <authorList>
            <person name="Lucas S."/>
            <person name="Copeland A."/>
            <person name="Lapidus A."/>
            <person name="Bruce D."/>
            <person name="Goodwin L."/>
            <person name="Pitluck S."/>
            <person name="Peters L."/>
            <person name="Kyrpides N."/>
            <person name="Mavromatis K."/>
            <person name="Pagani I."/>
            <person name="Ivanova N."/>
            <person name="Ovchinnikova G."/>
            <person name="Lu M."/>
            <person name="Detter J.C."/>
            <person name="Tapia R."/>
            <person name="Han C."/>
            <person name="Land M."/>
            <person name="Hauser L."/>
            <person name="Markowitz V."/>
            <person name="Cheng J.-F."/>
            <person name="Hugenholtz P."/>
            <person name="Woyke T."/>
            <person name="Wu D."/>
            <person name="Spring S."/>
            <person name="Schroeder M."/>
            <person name="Brambilla E."/>
            <person name="Klenk H.-P."/>
            <person name="Eisen J.A."/>
        </authorList>
    </citation>
    <scope>NUCLEOTIDE SEQUENCE [LARGE SCALE GENOMIC DNA]</scope>
    <source>
        <strain evidence="11">ATCC BAA-1237 / DSM 17374 / SPN1</strain>
    </source>
</reference>
<evidence type="ECO:0000256" key="1">
    <source>
        <dbReference type="ARBA" id="ARBA00003943"/>
    </source>
</evidence>
<evidence type="ECO:0000259" key="9">
    <source>
        <dbReference type="SMART" id="SM01003"/>
    </source>
</evidence>
<dbReference type="PANTHER" id="PTHR10160:SF19">
    <property type="entry name" value="PROTON-TRANSLOCATING NAD(P)(+) TRANSHYDROGENASE"/>
    <property type="match status" value="1"/>
</dbReference>
<dbReference type="Proteomes" id="UP000007939">
    <property type="component" value="Chromosome"/>
</dbReference>